<dbReference type="Proteomes" id="UP000324222">
    <property type="component" value="Unassembled WGS sequence"/>
</dbReference>
<dbReference type="EMBL" id="VSRR010000183">
    <property type="protein sequence ID" value="MPC11829.1"/>
    <property type="molecule type" value="Genomic_DNA"/>
</dbReference>
<protein>
    <submittedName>
        <fullName evidence="2">Uncharacterized protein</fullName>
    </submittedName>
</protein>
<keyword evidence="3" id="KW-1185">Reference proteome</keyword>
<sequence length="123" mass="13703">MPARSLLPLPHGRAGKVRAYVRFFIYTLQGRANAWPEVRRQAQRSCRLWSEPPRLRPGLPNTASHWNNPWGRLQHPPRSLGVCPSVNASASSHITGRHPRSLSGTRYGRQSDLGGGRHVVAQA</sequence>
<reference evidence="2 3" key="1">
    <citation type="submission" date="2019-05" db="EMBL/GenBank/DDBJ databases">
        <title>Another draft genome of Portunus trituberculatus and its Hox gene families provides insights of decapod evolution.</title>
        <authorList>
            <person name="Jeong J.-H."/>
            <person name="Song I."/>
            <person name="Kim S."/>
            <person name="Choi T."/>
            <person name="Kim D."/>
            <person name="Ryu S."/>
            <person name="Kim W."/>
        </authorList>
    </citation>
    <scope>NUCLEOTIDE SEQUENCE [LARGE SCALE GENOMIC DNA]</scope>
    <source>
        <tissue evidence="2">Muscle</tissue>
    </source>
</reference>
<comment type="caution">
    <text evidence="2">The sequence shown here is derived from an EMBL/GenBank/DDBJ whole genome shotgun (WGS) entry which is preliminary data.</text>
</comment>
<accession>A0A5B7CQP9</accession>
<organism evidence="2 3">
    <name type="scientific">Portunus trituberculatus</name>
    <name type="common">Swimming crab</name>
    <name type="synonym">Neptunus trituberculatus</name>
    <dbReference type="NCBI Taxonomy" id="210409"/>
    <lineage>
        <taxon>Eukaryota</taxon>
        <taxon>Metazoa</taxon>
        <taxon>Ecdysozoa</taxon>
        <taxon>Arthropoda</taxon>
        <taxon>Crustacea</taxon>
        <taxon>Multicrustacea</taxon>
        <taxon>Malacostraca</taxon>
        <taxon>Eumalacostraca</taxon>
        <taxon>Eucarida</taxon>
        <taxon>Decapoda</taxon>
        <taxon>Pleocyemata</taxon>
        <taxon>Brachyura</taxon>
        <taxon>Eubrachyura</taxon>
        <taxon>Portunoidea</taxon>
        <taxon>Portunidae</taxon>
        <taxon>Portuninae</taxon>
        <taxon>Portunus</taxon>
    </lineage>
</organism>
<evidence type="ECO:0000256" key="1">
    <source>
        <dbReference type="SAM" id="MobiDB-lite"/>
    </source>
</evidence>
<proteinExistence type="predicted"/>
<feature type="region of interest" description="Disordered" evidence="1">
    <location>
        <begin position="50"/>
        <end position="71"/>
    </location>
</feature>
<feature type="region of interest" description="Disordered" evidence="1">
    <location>
        <begin position="85"/>
        <end position="123"/>
    </location>
</feature>
<gene>
    <name evidence="2" type="ORF">E2C01_004503</name>
</gene>
<evidence type="ECO:0000313" key="2">
    <source>
        <dbReference type="EMBL" id="MPC11829.1"/>
    </source>
</evidence>
<dbReference type="AlphaFoldDB" id="A0A5B7CQP9"/>
<evidence type="ECO:0000313" key="3">
    <source>
        <dbReference type="Proteomes" id="UP000324222"/>
    </source>
</evidence>
<name>A0A5B7CQP9_PORTR</name>